<protein>
    <submittedName>
        <fullName evidence="2">Uncharacterized protein</fullName>
    </submittedName>
</protein>
<feature type="region of interest" description="Disordered" evidence="1">
    <location>
        <begin position="1"/>
        <end position="29"/>
    </location>
</feature>
<gene>
    <name evidence="2" type="ORF">COW24_04460</name>
</gene>
<name>A0A2M7H2Y6_9BACT</name>
<evidence type="ECO:0000313" key="3">
    <source>
        <dbReference type="Proteomes" id="UP000230292"/>
    </source>
</evidence>
<reference evidence="2 3" key="1">
    <citation type="submission" date="2017-09" db="EMBL/GenBank/DDBJ databases">
        <title>Depth-based differentiation of microbial function through sediment-hosted aquifers and enrichment of novel symbionts in the deep terrestrial subsurface.</title>
        <authorList>
            <person name="Probst A.J."/>
            <person name="Ladd B."/>
            <person name="Jarett J.K."/>
            <person name="Geller-Mcgrath D.E."/>
            <person name="Sieber C.M."/>
            <person name="Emerson J.B."/>
            <person name="Anantharaman K."/>
            <person name="Thomas B.C."/>
            <person name="Malmstrom R."/>
            <person name="Stieglmeier M."/>
            <person name="Klingl A."/>
            <person name="Woyke T."/>
            <person name="Ryan C.M."/>
            <person name="Banfield J.F."/>
        </authorList>
    </citation>
    <scope>NUCLEOTIDE SEQUENCE [LARGE SCALE GENOMIC DNA]</scope>
    <source>
        <strain evidence="2">CG15_BIG_FIL_POST_REV_8_21_14_020_45_12</strain>
    </source>
</reference>
<dbReference type="Proteomes" id="UP000230292">
    <property type="component" value="Unassembled WGS sequence"/>
</dbReference>
<dbReference type="EMBL" id="PFGC01000046">
    <property type="protein sequence ID" value="PIW36583.1"/>
    <property type="molecule type" value="Genomic_DNA"/>
</dbReference>
<proteinExistence type="predicted"/>
<evidence type="ECO:0000313" key="2">
    <source>
        <dbReference type="EMBL" id="PIW36583.1"/>
    </source>
</evidence>
<organism evidence="2 3">
    <name type="scientific">Candidatus Kerfeldbacteria bacterium CG15_BIG_FIL_POST_REV_8_21_14_020_45_12</name>
    <dbReference type="NCBI Taxonomy" id="2014247"/>
    <lineage>
        <taxon>Bacteria</taxon>
        <taxon>Candidatus Kerfeldiibacteriota</taxon>
    </lineage>
</organism>
<accession>A0A2M7H2Y6</accession>
<evidence type="ECO:0000256" key="1">
    <source>
        <dbReference type="SAM" id="MobiDB-lite"/>
    </source>
</evidence>
<comment type="caution">
    <text evidence="2">The sequence shown here is derived from an EMBL/GenBank/DDBJ whole genome shotgun (WGS) entry which is preliminary data.</text>
</comment>
<sequence length="422" mass="46963">MKGPDRRGRRPGQPGWEPEVDIDSGGYDKNPAEPNFVGCDNVGQLLTELQRAYAAGGVIESSNGQVFSLQDLAIMISAALEEVRRRSRDGKKIIMPDGSPVSFKIRTLPAREMDDVLSSFGVTSASGLRAAVARVLNHSVESSEYLSASSAIDRVLEQGAFHPLLTMDEASFTTQYSEDWYEGHRRQVPREPETDAIARSRWDSMREEARKAASRAEYEAKQAEERQWMEWKSSREGMVFPVEALAVSDIVNQRVFDRQRREILRRRSESPQNLGFVRFAFDFGFGGRVAKSLTEAGGGKDAVRLIDNRTFTGDKSKINRRFTRSLVIPISEQGDQMVISIHTPCEISGGQIGYVEQPAELPQVCVEWVGDVCLLDNQRLNSVEKQALISKARLILSKVEADALRDSGINLNLVAKLEASLV</sequence>
<dbReference type="AlphaFoldDB" id="A0A2M7H2Y6"/>